<dbReference type="Gene3D" id="3.30.160.20">
    <property type="match status" value="1"/>
</dbReference>
<keyword evidence="1" id="KW-0694">RNA-binding</keyword>
<evidence type="ECO:0000313" key="4">
    <source>
        <dbReference type="EMBL" id="KAF8484441.1"/>
    </source>
</evidence>
<protein>
    <recommendedName>
        <fullName evidence="3">DRBM domain-containing protein</fullName>
    </recommendedName>
</protein>
<name>A0A9P5TC66_9AGAM</name>
<evidence type="ECO:0000256" key="1">
    <source>
        <dbReference type="PROSITE-ProRule" id="PRU00266"/>
    </source>
</evidence>
<dbReference type="GO" id="GO:0003723">
    <property type="term" value="F:RNA binding"/>
    <property type="evidence" value="ECO:0007669"/>
    <property type="project" value="UniProtKB-UniRule"/>
</dbReference>
<reference evidence="4" key="1">
    <citation type="submission" date="2019-10" db="EMBL/GenBank/DDBJ databases">
        <authorList>
            <consortium name="DOE Joint Genome Institute"/>
            <person name="Kuo A."/>
            <person name="Miyauchi S."/>
            <person name="Kiss E."/>
            <person name="Drula E."/>
            <person name="Kohler A."/>
            <person name="Sanchez-Garcia M."/>
            <person name="Andreopoulos B."/>
            <person name="Barry K.W."/>
            <person name="Bonito G."/>
            <person name="Buee M."/>
            <person name="Carver A."/>
            <person name="Chen C."/>
            <person name="Cichocki N."/>
            <person name="Clum A."/>
            <person name="Culley D."/>
            <person name="Crous P.W."/>
            <person name="Fauchery L."/>
            <person name="Girlanda M."/>
            <person name="Hayes R."/>
            <person name="Keri Z."/>
            <person name="LaButti K."/>
            <person name="Lipzen A."/>
            <person name="Lombard V."/>
            <person name="Magnuson J."/>
            <person name="Maillard F."/>
            <person name="Morin E."/>
            <person name="Murat C."/>
            <person name="Nolan M."/>
            <person name="Ohm R."/>
            <person name="Pangilinan J."/>
            <person name="Pereira M."/>
            <person name="Perotto S."/>
            <person name="Peter M."/>
            <person name="Riley R."/>
            <person name="Sitrit Y."/>
            <person name="Stielow B."/>
            <person name="Szollosi G."/>
            <person name="Zifcakova L."/>
            <person name="Stursova M."/>
            <person name="Spatafora J.W."/>
            <person name="Tedersoo L."/>
            <person name="Vaario L.-M."/>
            <person name="Yamada A."/>
            <person name="Yan M."/>
            <person name="Wang P."/>
            <person name="Xu J."/>
            <person name="Bruns T."/>
            <person name="Baldrian P."/>
            <person name="Vilgalys R."/>
            <person name="Henrissat B."/>
            <person name="Grigoriev I.V."/>
            <person name="Hibbett D."/>
            <person name="Nagy L.G."/>
            <person name="Martin F.M."/>
        </authorList>
    </citation>
    <scope>NUCLEOTIDE SEQUENCE</scope>
    <source>
        <strain evidence="4">Prilba</strain>
    </source>
</reference>
<dbReference type="InterPro" id="IPR014720">
    <property type="entry name" value="dsRBD_dom"/>
</dbReference>
<dbReference type="Proteomes" id="UP000759537">
    <property type="component" value="Unassembled WGS sequence"/>
</dbReference>
<gene>
    <name evidence="4" type="ORF">DFH94DRAFT_232898</name>
</gene>
<dbReference type="PROSITE" id="PS50137">
    <property type="entry name" value="DS_RBD"/>
    <property type="match status" value="1"/>
</dbReference>
<dbReference type="AlphaFoldDB" id="A0A9P5TC66"/>
<evidence type="ECO:0000313" key="5">
    <source>
        <dbReference type="Proteomes" id="UP000759537"/>
    </source>
</evidence>
<feature type="domain" description="DRBM" evidence="3">
    <location>
        <begin position="5"/>
        <end position="77"/>
    </location>
</feature>
<feature type="region of interest" description="Disordered" evidence="2">
    <location>
        <begin position="65"/>
        <end position="85"/>
    </location>
</feature>
<reference evidence="4" key="2">
    <citation type="journal article" date="2020" name="Nat. Commun.">
        <title>Large-scale genome sequencing of mycorrhizal fungi provides insights into the early evolution of symbiotic traits.</title>
        <authorList>
            <person name="Miyauchi S."/>
            <person name="Kiss E."/>
            <person name="Kuo A."/>
            <person name="Drula E."/>
            <person name="Kohler A."/>
            <person name="Sanchez-Garcia M."/>
            <person name="Morin E."/>
            <person name="Andreopoulos B."/>
            <person name="Barry K.W."/>
            <person name="Bonito G."/>
            <person name="Buee M."/>
            <person name="Carver A."/>
            <person name="Chen C."/>
            <person name="Cichocki N."/>
            <person name="Clum A."/>
            <person name="Culley D."/>
            <person name="Crous P.W."/>
            <person name="Fauchery L."/>
            <person name="Girlanda M."/>
            <person name="Hayes R.D."/>
            <person name="Keri Z."/>
            <person name="LaButti K."/>
            <person name="Lipzen A."/>
            <person name="Lombard V."/>
            <person name="Magnuson J."/>
            <person name="Maillard F."/>
            <person name="Murat C."/>
            <person name="Nolan M."/>
            <person name="Ohm R.A."/>
            <person name="Pangilinan J."/>
            <person name="Pereira M.F."/>
            <person name="Perotto S."/>
            <person name="Peter M."/>
            <person name="Pfister S."/>
            <person name="Riley R."/>
            <person name="Sitrit Y."/>
            <person name="Stielow J.B."/>
            <person name="Szollosi G."/>
            <person name="Zifcakova L."/>
            <person name="Stursova M."/>
            <person name="Spatafora J.W."/>
            <person name="Tedersoo L."/>
            <person name="Vaario L.M."/>
            <person name="Yamada A."/>
            <person name="Yan M."/>
            <person name="Wang P."/>
            <person name="Xu J."/>
            <person name="Bruns T."/>
            <person name="Baldrian P."/>
            <person name="Vilgalys R."/>
            <person name="Dunand C."/>
            <person name="Henrissat B."/>
            <person name="Grigoriev I.V."/>
            <person name="Hibbett D."/>
            <person name="Nagy L.G."/>
            <person name="Martin F.M."/>
        </authorList>
    </citation>
    <scope>NUCLEOTIDE SEQUENCE</scope>
    <source>
        <strain evidence="4">Prilba</strain>
    </source>
</reference>
<dbReference type="EMBL" id="WHVB01000003">
    <property type="protein sequence ID" value="KAF8484441.1"/>
    <property type="molecule type" value="Genomic_DNA"/>
</dbReference>
<dbReference type="OrthoDB" id="112668at2759"/>
<proteinExistence type="predicted"/>
<dbReference type="Pfam" id="PF00035">
    <property type="entry name" value="dsrm"/>
    <property type="match status" value="1"/>
</dbReference>
<keyword evidence="5" id="KW-1185">Reference proteome</keyword>
<dbReference type="SUPFAM" id="SSF54768">
    <property type="entry name" value="dsRNA-binding domain-like"/>
    <property type="match status" value="1"/>
</dbReference>
<evidence type="ECO:0000259" key="3">
    <source>
        <dbReference type="PROSITE" id="PS50137"/>
    </source>
</evidence>
<organism evidence="4 5">
    <name type="scientific">Russula ochroleuca</name>
    <dbReference type="NCBI Taxonomy" id="152965"/>
    <lineage>
        <taxon>Eukaryota</taxon>
        <taxon>Fungi</taxon>
        <taxon>Dikarya</taxon>
        <taxon>Basidiomycota</taxon>
        <taxon>Agaricomycotina</taxon>
        <taxon>Agaricomycetes</taxon>
        <taxon>Russulales</taxon>
        <taxon>Russulaceae</taxon>
        <taxon>Russula</taxon>
    </lineage>
</organism>
<comment type="caution">
    <text evidence="4">The sequence shown here is derived from an EMBL/GenBank/DDBJ whole genome shotgun (WGS) entry which is preliminary data.</text>
</comment>
<evidence type="ECO:0000256" key="2">
    <source>
        <dbReference type="SAM" id="MobiDB-lite"/>
    </source>
</evidence>
<accession>A0A9P5TC66</accession>
<sequence length="85" mass="9231">MADRDYPVVLNNLLQNHPSGNLSHNLHYTFTQEGPDNKATHIATAIYRGNPYGVGRGTSKSAARKNAAKATYEEFSRDGVPGTQA</sequence>